<evidence type="ECO:0000256" key="7">
    <source>
        <dbReference type="ARBA" id="ARBA00023077"/>
    </source>
</evidence>
<evidence type="ECO:0000256" key="3">
    <source>
        <dbReference type="ARBA" id="ARBA00022452"/>
    </source>
</evidence>
<evidence type="ECO:0000256" key="5">
    <source>
        <dbReference type="ARBA" id="ARBA00022692"/>
    </source>
</evidence>
<evidence type="ECO:0000256" key="8">
    <source>
        <dbReference type="ARBA" id="ARBA00023136"/>
    </source>
</evidence>
<evidence type="ECO:0000256" key="11">
    <source>
        <dbReference type="RuleBase" id="RU003357"/>
    </source>
</evidence>
<accession>A0ABW5MPT6</accession>
<dbReference type="Pfam" id="PF07715">
    <property type="entry name" value="Plug"/>
    <property type="match status" value="1"/>
</dbReference>
<dbReference type="SMART" id="SM00965">
    <property type="entry name" value="STN"/>
    <property type="match status" value="1"/>
</dbReference>
<dbReference type="InterPro" id="IPR008969">
    <property type="entry name" value="CarboxyPept-like_regulatory"/>
</dbReference>
<keyword evidence="7 11" id="KW-0798">TonB box</keyword>
<dbReference type="Pfam" id="PF07660">
    <property type="entry name" value="STN"/>
    <property type="match status" value="1"/>
</dbReference>
<sequence length="1127" mass="124157">MRLSYFLCLLSFMQVSAASLAQKISLDKKNASIKEMLEDIRRQSGYSVFYDVDLLANAKEISIRIKNASLTEALDKCFFNQPFSYKIDKKTILVTPKILPAVTARLISITGKIIDADNQPLYGVTVRVKDAQTIALSDKDGNYKIAVSGPSAVLIFSMIGFETQQLPVESKTVINVTLKAQNTGLNDVVIVGYGAVKRKDLTGSVAEVNMSDFNKASVKSFDEALAGRVAGVSVSGNDGQPGSVNNIVIRGYGSITQDNSPLYVVDGFPMEDGMNNSINPGDIESINVLKDASSTAIYGARGANGVIIITTKKGKIGLPVITLNSYYGVQNVAKKMDLLSPYEFVKYQLELNPTLAPVTYLSGGKTLESYRDVKGIDLQDYIYQTAPMQNYALSLRGGNDKTRYVISGNIFDQKGIVINSGFTRYQGRMNLDQTINKNLKASVNINYSNSRSFGVSPSEPGSNTSYSNNLFYAVWGYRPVTGGDNDSDLLDNLIDPALSGNLFGDYRVNPVISTQNQIQNTITDNLIANAFLDYTIIPGLSLRISGGITRNTIKLESFFNSQTSRGSIYNTFGVNGSIYTVPTNSWLNENTLTYKKSFKGGHNFNVLAGYTMQALNSGRYGFSATQVPNESLGLDGLDQSSLLSSVSQSSRWGLSSFLARVNYDYKSRYLLTASIRADGSSKFAPGRRWGTFPSGSFAWNMGKESFLSNLRFISDAKLRISYGLTGNNRIGDFSYLSQLILGPGPAYSYNNSTASTGAQLSSLGNPDLKWETTAQTNIGYDLSLFNNRINFTADAYRKTTKDLLLLANLPYTLGIGSAYKNIGKVNNEGLELSLNTVNLNNKNFTWKTGINISFNRNKVLELAENQKEILSPVFFDFSYNSLFAYTAQLGKPIAQMRGYEWDGVYQYSDFDQPTPGTYVLKSTVPTNGTARANIKPGDIKYKDLNGDLVVNADDITTIGRGIPIHTGGFVNDFRYKNFDLNVFFQWSYGNDLINANRLVFEGNGKNTLTLNQFATWTERWQPDNPSNTLFRTGGQGPFAYSSRIIEDGSYLRLKTVTLGYNLSEQLTKRLKIKSLRVFASAQNLLTWTNYSGPDPEVSIRNSALTPGFDYSAYPRPRTLTFGLNLVF</sequence>
<evidence type="ECO:0000256" key="12">
    <source>
        <dbReference type="SAM" id="SignalP"/>
    </source>
</evidence>
<dbReference type="Pfam" id="PF00593">
    <property type="entry name" value="TonB_dep_Rec_b-barrel"/>
    <property type="match status" value="1"/>
</dbReference>
<dbReference type="InterPro" id="IPR011662">
    <property type="entry name" value="Secretin/TonB_short_N"/>
</dbReference>
<keyword evidence="12" id="KW-0732">Signal</keyword>
<dbReference type="EMBL" id="JBHULL010000015">
    <property type="protein sequence ID" value="MFD2584243.1"/>
    <property type="molecule type" value="Genomic_DNA"/>
</dbReference>
<feature type="chain" id="PRO_5046401421" evidence="12">
    <location>
        <begin position="18"/>
        <end position="1127"/>
    </location>
</feature>
<dbReference type="InterPro" id="IPR037066">
    <property type="entry name" value="Plug_dom_sf"/>
</dbReference>
<dbReference type="SUPFAM" id="SSF49464">
    <property type="entry name" value="Carboxypeptidase regulatory domain-like"/>
    <property type="match status" value="1"/>
</dbReference>
<keyword evidence="9 10" id="KW-0998">Cell outer membrane</keyword>
<feature type="domain" description="Secretin/TonB short N-terminal" evidence="13">
    <location>
        <begin position="46"/>
        <end position="97"/>
    </location>
</feature>
<protein>
    <submittedName>
        <fullName evidence="14">TonB-dependent receptor</fullName>
    </submittedName>
</protein>
<keyword evidence="3 10" id="KW-1134">Transmembrane beta strand</keyword>
<dbReference type="Proteomes" id="UP001597461">
    <property type="component" value="Unassembled WGS sequence"/>
</dbReference>
<dbReference type="PROSITE" id="PS52016">
    <property type="entry name" value="TONB_DEPENDENT_REC_3"/>
    <property type="match status" value="1"/>
</dbReference>
<keyword evidence="4" id="KW-0410">Iron transport</keyword>
<keyword evidence="8 10" id="KW-0472">Membrane</keyword>
<evidence type="ECO:0000313" key="15">
    <source>
        <dbReference type="Proteomes" id="UP001597461"/>
    </source>
</evidence>
<name>A0ABW5MPT6_9SPHI</name>
<dbReference type="SUPFAM" id="SSF56935">
    <property type="entry name" value="Porins"/>
    <property type="match status" value="1"/>
</dbReference>
<keyword evidence="2 10" id="KW-0813">Transport</keyword>
<evidence type="ECO:0000256" key="6">
    <source>
        <dbReference type="ARBA" id="ARBA00023004"/>
    </source>
</evidence>
<dbReference type="Gene3D" id="2.60.40.1120">
    <property type="entry name" value="Carboxypeptidase-like, regulatory domain"/>
    <property type="match status" value="1"/>
</dbReference>
<comment type="caution">
    <text evidence="14">The sequence shown here is derived from an EMBL/GenBank/DDBJ whole genome shotgun (WGS) entry which is preliminary data.</text>
</comment>
<dbReference type="Gene3D" id="2.40.170.20">
    <property type="entry name" value="TonB-dependent receptor, beta-barrel domain"/>
    <property type="match status" value="1"/>
</dbReference>
<keyword evidence="14" id="KW-0675">Receptor</keyword>
<dbReference type="NCBIfam" id="TIGR04056">
    <property type="entry name" value="OMP_RagA_SusC"/>
    <property type="match status" value="1"/>
</dbReference>
<organism evidence="14 15">
    <name type="scientific">Pedobacter vanadiisoli</name>
    <dbReference type="NCBI Taxonomy" id="1761975"/>
    <lineage>
        <taxon>Bacteria</taxon>
        <taxon>Pseudomonadati</taxon>
        <taxon>Bacteroidota</taxon>
        <taxon>Sphingobacteriia</taxon>
        <taxon>Sphingobacteriales</taxon>
        <taxon>Sphingobacteriaceae</taxon>
        <taxon>Pedobacter</taxon>
    </lineage>
</organism>
<evidence type="ECO:0000256" key="9">
    <source>
        <dbReference type="ARBA" id="ARBA00023237"/>
    </source>
</evidence>
<comment type="subcellular location">
    <subcellularLocation>
        <location evidence="1 10">Cell outer membrane</location>
        <topology evidence="1 10">Multi-pass membrane protein</topology>
    </subcellularLocation>
</comment>
<gene>
    <name evidence="14" type="ORF">ACFSR6_17190</name>
</gene>
<dbReference type="RefSeq" id="WP_379081082.1">
    <property type="nucleotide sequence ID" value="NZ_JBHULL010000015.1"/>
</dbReference>
<reference evidence="15" key="1">
    <citation type="journal article" date="2019" name="Int. J. Syst. Evol. Microbiol.">
        <title>The Global Catalogue of Microorganisms (GCM) 10K type strain sequencing project: providing services to taxonomists for standard genome sequencing and annotation.</title>
        <authorList>
            <consortium name="The Broad Institute Genomics Platform"/>
            <consortium name="The Broad Institute Genome Sequencing Center for Infectious Disease"/>
            <person name="Wu L."/>
            <person name="Ma J."/>
        </authorList>
    </citation>
    <scope>NUCLEOTIDE SEQUENCE [LARGE SCALE GENOMIC DNA]</scope>
    <source>
        <strain evidence="15">KCTC 42866</strain>
    </source>
</reference>
<keyword evidence="15" id="KW-1185">Reference proteome</keyword>
<dbReference type="InterPro" id="IPR023997">
    <property type="entry name" value="TonB-dep_OMP_SusC/RagA_CS"/>
</dbReference>
<evidence type="ECO:0000256" key="1">
    <source>
        <dbReference type="ARBA" id="ARBA00004571"/>
    </source>
</evidence>
<evidence type="ECO:0000256" key="2">
    <source>
        <dbReference type="ARBA" id="ARBA00022448"/>
    </source>
</evidence>
<feature type="signal peptide" evidence="12">
    <location>
        <begin position="1"/>
        <end position="17"/>
    </location>
</feature>
<dbReference type="InterPro" id="IPR023996">
    <property type="entry name" value="TonB-dep_OMP_SusC/RagA"/>
</dbReference>
<dbReference type="InterPro" id="IPR012910">
    <property type="entry name" value="Plug_dom"/>
</dbReference>
<dbReference type="Pfam" id="PF13715">
    <property type="entry name" value="CarbopepD_reg_2"/>
    <property type="match status" value="1"/>
</dbReference>
<dbReference type="Gene3D" id="2.170.130.10">
    <property type="entry name" value="TonB-dependent receptor, plug domain"/>
    <property type="match status" value="1"/>
</dbReference>
<evidence type="ECO:0000256" key="4">
    <source>
        <dbReference type="ARBA" id="ARBA00022496"/>
    </source>
</evidence>
<keyword evidence="5 10" id="KW-0812">Transmembrane</keyword>
<proteinExistence type="inferred from homology"/>
<dbReference type="NCBIfam" id="TIGR04057">
    <property type="entry name" value="SusC_RagA_signa"/>
    <property type="match status" value="1"/>
</dbReference>
<evidence type="ECO:0000259" key="13">
    <source>
        <dbReference type="SMART" id="SM00965"/>
    </source>
</evidence>
<dbReference type="InterPro" id="IPR036942">
    <property type="entry name" value="Beta-barrel_TonB_sf"/>
</dbReference>
<evidence type="ECO:0000256" key="10">
    <source>
        <dbReference type="PROSITE-ProRule" id="PRU01360"/>
    </source>
</evidence>
<comment type="similarity">
    <text evidence="10 11">Belongs to the TonB-dependent receptor family.</text>
</comment>
<dbReference type="InterPro" id="IPR000531">
    <property type="entry name" value="Beta-barrel_TonB"/>
</dbReference>
<dbReference type="InterPro" id="IPR039426">
    <property type="entry name" value="TonB-dep_rcpt-like"/>
</dbReference>
<keyword evidence="4" id="KW-0406">Ion transport</keyword>
<evidence type="ECO:0000313" key="14">
    <source>
        <dbReference type="EMBL" id="MFD2584243.1"/>
    </source>
</evidence>
<keyword evidence="6" id="KW-0408">Iron</keyword>